<keyword evidence="3" id="KW-1185">Reference proteome</keyword>
<feature type="chain" id="PRO_5044806094" evidence="1">
    <location>
        <begin position="21"/>
        <end position="99"/>
    </location>
</feature>
<dbReference type="AlphaFoldDB" id="A0ABD3BK54"/>
<protein>
    <submittedName>
        <fullName evidence="2">Uncharacterized protein</fullName>
    </submittedName>
</protein>
<gene>
    <name evidence="2" type="ORF">CASFOL_037919</name>
</gene>
<evidence type="ECO:0000256" key="1">
    <source>
        <dbReference type="SAM" id="SignalP"/>
    </source>
</evidence>
<comment type="caution">
    <text evidence="2">The sequence shown here is derived from an EMBL/GenBank/DDBJ whole genome shotgun (WGS) entry which is preliminary data.</text>
</comment>
<proteinExistence type="predicted"/>
<organism evidence="2 3">
    <name type="scientific">Castilleja foliolosa</name>
    <dbReference type="NCBI Taxonomy" id="1961234"/>
    <lineage>
        <taxon>Eukaryota</taxon>
        <taxon>Viridiplantae</taxon>
        <taxon>Streptophyta</taxon>
        <taxon>Embryophyta</taxon>
        <taxon>Tracheophyta</taxon>
        <taxon>Spermatophyta</taxon>
        <taxon>Magnoliopsida</taxon>
        <taxon>eudicotyledons</taxon>
        <taxon>Gunneridae</taxon>
        <taxon>Pentapetalae</taxon>
        <taxon>asterids</taxon>
        <taxon>lamiids</taxon>
        <taxon>Lamiales</taxon>
        <taxon>Orobanchaceae</taxon>
        <taxon>Pedicularideae</taxon>
        <taxon>Castillejinae</taxon>
        <taxon>Castilleja</taxon>
    </lineage>
</organism>
<evidence type="ECO:0000313" key="3">
    <source>
        <dbReference type="Proteomes" id="UP001632038"/>
    </source>
</evidence>
<accession>A0ABD3BK54</accession>
<keyword evidence="1" id="KW-0732">Signal</keyword>
<sequence length="99" mass="10665">MVKLLAKLLLVFALGFLVSAGEKGVDAKLKTCTKSFDSIRCTKDMLCATCQSAGPDLCRTRCWAMAIAAGSRKNLTSYKCSTKNLPALCVCTYTTDKPC</sequence>
<dbReference type="EMBL" id="JAVIJP010000081">
    <property type="protein sequence ID" value="KAL3617598.1"/>
    <property type="molecule type" value="Genomic_DNA"/>
</dbReference>
<feature type="signal peptide" evidence="1">
    <location>
        <begin position="1"/>
        <end position="20"/>
    </location>
</feature>
<evidence type="ECO:0000313" key="2">
    <source>
        <dbReference type="EMBL" id="KAL3617598.1"/>
    </source>
</evidence>
<name>A0ABD3BK54_9LAMI</name>
<reference evidence="3" key="1">
    <citation type="journal article" date="2024" name="IScience">
        <title>Strigolactones Initiate the Formation of Haustorium-like Structures in Castilleja.</title>
        <authorList>
            <person name="Buerger M."/>
            <person name="Peterson D."/>
            <person name="Chory J."/>
        </authorList>
    </citation>
    <scope>NUCLEOTIDE SEQUENCE [LARGE SCALE GENOMIC DNA]</scope>
</reference>
<dbReference type="Proteomes" id="UP001632038">
    <property type="component" value="Unassembled WGS sequence"/>
</dbReference>